<name>R4TG04_9CAUD</name>
<dbReference type="KEGG" id="vg:16194421"/>
<organism evidence="1 2">
    <name type="scientific">Halorubrum tailed virus 4</name>
    <dbReference type="NCBI Taxonomy" id="1273752"/>
    <lineage>
        <taxon>Viruses</taxon>
        <taxon>Duplodnaviria</taxon>
        <taxon>Heunggongvirae</taxon>
        <taxon>Uroviricota</taxon>
        <taxon>Caudoviricetes</taxon>
        <taxon>Kirjokansivirales</taxon>
        <taxon>Haloferuviridae</taxon>
        <taxon>Saldibavirus</taxon>
        <taxon>Saldibavirus natrii</taxon>
        <taxon>Saldibavirus HRTV4</taxon>
    </lineage>
</organism>
<accession>R4TG04</accession>
<dbReference type="Proteomes" id="UP000202022">
    <property type="component" value="Segment"/>
</dbReference>
<protein>
    <submittedName>
        <fullName evidence="1">Uncharacterized protein</fullName>
    </submittedName>
</protein>
<sequence length="155" mass="17571">MSDDLNERAADMVLDTAQKYQEKKAEQEAFLDAVAEESEVEILETKCNLIGDFVVPVRAKLSGEVMERMEALDERMQKLDTGDARVSETADEVSQLLADLIDDPEYNKQLFYDVYRKNNLNELSGLLETVFTALKEERKRRRGAADGFRKDADGA</sequence>
<dbReference type="RefSeq" id="YP_008059553.1">
    <property type="nucleotide sequence ID" value="NC_021329.1"/>
</dbReference>
<reference evidence="1 2" key="1">
    <citation type="submission" date="2012-12" db="EMBL/GenBank/DDBJ databases">
        <authorList>
            <person name="Sencilo A."/>
            <person name="Jacobs-Sera D."/>
            <person name="Russell D.A."/>
            <person name="Ko C."/>
            <person name="Atanasova N."/>
            <person name="Osterlund E."/>
            <person name="Oksanen H.M."/>
            <person name="Bamford D.H."/>
            <person name="Hatfull G.F."/>
            <person name="Roine E."/>
            <person name="Hendrix R.W."/>
        </authorList>
    </citation>
    <scope>NUCLEOTIDE SEQUENCE [LARGE SCALE GENOMIC DNA]</scope>
</reference>
<gene>
    <name evidence="1" type="primary">64</name>
    <name evidence="1" type="ORF">HRTV4_64</name>
</gene>
<evidence type="ECO:0000313" key="2">
    <source>
        <dbReference type="Proteomes" id="UP000202022"/>
    </source>
</evidence>
<proteinExistence type="predicted"/>
<dbReference type="GeneID" id="16194421"/>
<evidence type="ECO:0000313" key="1">
    <source>
        <dbReference type="EMBL" id="AGM11156.1"/>
    </source>
</evidence>
<keyword evidence="2" id="KW-1185">Reference proteome</keyword>
<dbReference type="EMBL" id="KC292023">
    <property type="protein sequence ID" value="AGM11156.1"/>
    <property type="molecule type" value="Genomic_DNA"/>
</dbReference>